<evidence type="ECO:0000313" key="1">
    <source>
        <dbReference type="EMBL" id="SHH94805.1"/>
    </source>
</evidence>
<gene>
    <name evidence="1" type="ORF">SAMN02745196_02002</name>
</gene>
<dbReference type="AlphaFoldDB" id="A0A1M5X4P9"/>
<sequence>MCHTGIVEVLYRNNLSYTRLTNVMKNLIKKRENFEALKNYLKGEIGHILFEDESMPMGYQAIQKT</sequence>
<name>A0A1M5X4P9_9CLOT</name>
<evidence type="ECO:0000313" key="2">
    <source>
        <dbReference type="Proteomes" id="UP000184526"/>
    </source>
</evidence>
<dbReference type="Proteomes" id="UP000184526">
    <property type="component" value="Unassembled WGS sequence"/>
</dbReference>
<protein>
    <submittedName>
        <fullName evidence="1">Uncharacterized protein</fullName>
    </submittedName>
</protein>
<keyword evidence="2" id="KW-1185">Reference proteome</keyword>
<reference evidence="1 2" key="1">
    <citation type="submission" date="2016-11" db="EMBL/GenBank/DDBJ databases">
        <authorList>
            <person name="Jaros S."/>
            <person name="Januszkiewicz K."/>
            <person name="Wedrychowicz H."/>
        </authorList>
    </citation>
    <scope>NUCLEOTIDE SEQUENCE [LARGE SCALE GENOMIC DNA]</scope>
    <source>
        <strain evidence="1 2">DSM 3089</strain>
    </source>
</reference>
<proteinExistence type="predicted"/>
<accession>A0A1M5X4P9</accession>
<dbReference type="EMBL" id="FQXP01000007">
    <property type="protein sequence ID" value="SHH94805.1"/>
    <property type="molecule type" value="Genomic_DNA"/>
</dbReference>
<organism evidence="1 2">
    <name type="scientific">Clostridium collagenovorans DSM 3089</name>
    <dbReference type="NCBI Taxonomy" id="1121306"/>
    <lineage>
        <taxon>Bacteria</taxon>
        <taxon>Bacillati</taxon>
        <taxon>Bacillota</taxon>
        <taxon>Clostridia</taxon>
        <taxon>Eubacteriales</taxon>
        <taxon>Clostridiaceae</taxon>
        <taxon>Clostridium</taxon>
    </lineage>
</organism>